<gene>
    <name evidence="1" type="ORF">PYTT_1927</name>
</gene>
<organism evidence="1 2">
    <name type="scientific">Akkermansia glycaniphila</name>
    <dbReference type="NCBI Taxonomy" id="1679444"/>
    <lineage>
        <taxon>Bacteria</taxon>
        <taxon>Pseudomonadati</taxon>
        <taxon>Verrucomicrobiota</taxon>
        <taxon>Verrucomicrobiia</taxon>
        <taxon>Verrucomicrobiales</taxon>
        <taxon>Akkermansiaceae</taxon>
        <taxon>Akkermansia</taxon>
    </lineage>
</organism>
<protein>
    <recommendedName>
        <fullName evidence="3">Helix-turn-helix domain-containing protein</fullName>
    </recommendedName>
</protein>
<sequence>MPHPHHIPRTLIGKGGIKLINLPGVIYPESILNISPGIDKRTGKAYAKAPSWGITTREAMRLLHCSAPAVRRKLGASKVKFHRVRRPDGPPEIYWNRKHVEDIARNSAPIVKTQPRKLLNTEEAIALLGLARSALYRYTHSGRLQVTVVRIMTQRGLRNRCFYRRSEIISLVKYIQSKRKNKEKHP</sequence>
<dbReference type="AlphaFoldDB" id="A0A1H6M9K7"/>
<dbReference type="Proteomes" id="UP000176204">
    <property type="component" value="Chromosome I"/>
</dbReference>
<dbReference type="KEGG" id="agl:PYTT_1927"/>
<evidence type="ECO:0000313" key="1">
    <source>
        <dbReference type="EMBL" id="SEH94228.1"/>
    </source>
</evidence>
<accession>A0A1H6M9K7</accession>
<reference evidence="2" key="1">
    <citation type="submission" date="2016-09" db="EMBL/GenBank/DDBJ databases">
        <authorList>
            <person name="Koehorst J."/>
        </authorList>
    </citation>
    <scope>NUCLEOTIDE SEQUENCE [LARGE SCALE GENOMIC DNA]</scope>
</reference>
<proteinExistence type="predicted"/>
<dbReference type="STRING" id="1679444.PYTT_1927"/>
<evidence type="ECO:0000313" key="2">
    <source>
        <dbReference type="Proteomes" id="UP000176204"/>
    </source>
</evidence>
<keyword evidence="2" id="KW-1185">Reference proteome</keyword>
<name>A0A1H6M9K7_9BACT</name>
<dbReference type="EMBL" id="LT629973">
    <property type="protein sequence ID" value="SEH94228.1"/>
    <property type="molecule type" value="Genomic_DNA"/>
</dbReference>
<evidence type="ECO:0008006" key="3">
    <source>
        <dbReference type="Google" id="ProtNLM"/>
    </source>
</evidence>